<evidence type="ECO:0000256" key="1">
    <source>
        <dbReference type="PROSITE-ProRule" id="PRU00175"/>
    </source>
</evidence>
<dbReference type="InterPro" id="IPR001841">
    <property type="entry name" value="Znf_RING"/>
</dbReference>
<gene>
    <name evidence="4" type="ORF">Ptr86124_005093</name>
    <name evidence="3" type="ORF">PtrM4_079970</name>
</gene>
<reference evidence="4" key="3">
    <citation type="journal article" date="2022" name="bioRxiv">
        <title>A global pangenome for the wheat fungal pathogen Pyrenophora tritici-repentis and prediction of effector protein structural homology.</title>
        <authorList>
            <person name="Moolhuijzen P."/>
            <person name="See P.T."/>
            <person name="Shi G."/>
            <person name="Powell H.R."/>
            <person name="Cockram J."/>
            <person name="Jorgensen L.N."/>
            <person name="Benslimane H."/>
            <person name="Strelkov S.E."/>
            <person name="Turner J."/>
            <person name="Liu Z."/>
            <person name="Moffat C.S."/>
        </authorList>
    </citation>
    <scope>NUCLEOTIDE SEQUENCE</scope>
    <source>
        <strain evidence="4">86-124</strain>
    </source>
</reference>
<dbReference type="GO" id="GO:0004842">
    <property type="term" value="F:ubiquitin-protein transferase activity"/>
    <property type="evidence" value="ECO:0007669"/>
    <property type="project" value="InterPro"/>
</dbReference>
<evidence type="ECO:0000313" key="3">
    <source>
        <dbReference type="EMBL" id="KAF7573092.1"/>
    </source>
</evidence>
<keyword evidence="1" id="KW-0862">Zinc</keyword>
<dbReference type="GO" id="GO:0008270">
    <property type="term" value="F:zinc ion binding"/>
    <property type="evidence" value="ECO:0007669"/>
    <property type="project" value="UniProtKB-KW"/>
</dbReference>
<protein>
    <submittedName>
        <fullName evidence="4">E3 ubiquitin-protein ligase RNF115/126</fullName>
    </submittedName>
    <submittedName>
        <fullName evidence="3">RING-finger-containing ubiquitin ligase</fullName>
    </submittedName>
</protein>
<keyword evidence="1" id="KW-0863">Zinc-finger</keyword>
<sequence>MDKFLDTQLHPADTCNICTEHFGALHQPVALPCKHIFGYECIKRWLKGGRGNTNACPTCRFVVVPEPESRASFDVPSIWKALCDEPPERLYTFMEQIWSGLQVLWQRHPTGNFTVTSILDKAIIPALVATARTPNAPGNRHQNSILDCYNLLAASWDSIGRLDMAAGLAIPLVRLARLMANAGAVLPKWLTKNARVNRLIWRANACLPITAEHISWDYLIEATQPKDARHMPLLHLYTVLISQSITHLPTPQPYPTKRHEIINLVIERCCTKIGGVGCVWKSKPSNEFKDELVGVFEELRRYQIEKKKMSLRGHDGEEALVKGIWALAGWGGKGTSSSS</sequence>
<dbReference type="GO" id="GO:0016874">
    <property type="term" value="F:ligase activity"/>
    <property type="evidence" value="ECO:0007669"/>
    <property type="project" value="UniProtKB-KW"/>
</dbReference>
<dbReference type="OrthoDB" id="8062037at2759"/>
<reference evidence="5" key="4">
    <citation type="journal article" date="2022" name="Microb. Genom.">
        <title>A global pangenome for the wheat fungal pathogen Pyrenophora tritici-repentis and prediction of effector protein structural homology.</title>
        <authorList>
            <person name="Moolhuijzen P.M."/>
            <person name="See P.T."/>
            <person name="Shi G."/>
            <person name="Powell H.R."/>
            <person name="Cockram J."/>
            <person name="Jorgensen L.N."/>
            <person name="Benslimane H."/>
            <person name="Strelkov S.E."/>
            <person name="Turner J."/>
            <person name="Liu Z."/>
            <person name="Moffat C.S."/>
        </authorList>
    </citation>
    <scope>NUCLEOTIDE SEQUENCE [LARGE SCALE GENOMIC DNA]</scope>
</reference>
<reference evidence="4" key="2">
    <citation type="submission" date="2021-05" db="EMBL/GenBank/DDBJ databases">
        <authorList>
            <person name="Moolhuijzen P.M."/>
            <person name="Moffat C.S."/>
        </authorList>
    </citation>
    <scope>NUCLEOTIDE SEQUENCE</scope>
    <source>
        <strain evidence="4">86-124</strain>
    </source>
</reference>
<dbReference type="Proteomes" id="UP000245464">
    <property type="component" value="Chromosome 3"/>
</dbReference>
<dbReference type="SMART" id="SM00184">
    <property type="entry name" value="RING"/>
    <property type="match status" value="1"/>
</dbReference>
<dbReference type="GO" id="GO:0036297">
    <property type="term" value="P:interstrand cross-link repair"/>
    <property type="evidence" value="ECO:0007669"/>
    <property type="project" value="InterPro"/>
</dbReference>
<dbReference type="InterPro" id="IPR013083">
    <property type="entry name" value="Znf_RING/FYVE/PHD"/>
</dbReference>
<dbReference type="Gene3D" id="3.30.40.10">
    <property type="entry name" value="Zinc/RING finger domain, C3HC4 (zinc finger)"/>
    <property type="match status" value="1"/>
</dbReference>
<name>A0A2W1D2W5_9PLEO</name>
<evidence type="ECO:0000313" key="5">
    <source>
        <dbReference type="Proteomes" id="UP000249757"/>
    </source>
</evidence>
<dbReference type="AlphaFoldDB" id="A0A2W1D2W5"/>
<dbReference type="EMBL" id="NRDI02000005">
    <property type="protein sequence ID" value="KAI1516556.1"/>
    <property type="molecule type" value="Genomic_DNA"/>
</dbReference>
<evidence type="ECO:0000259" key="2">
    <source>
        <dbReference type="PROSITE" id="PS50089"/>
    </source>
</evidence>
<organism evidence="4 5">
    <name type="scientific">Pyrenophora tritici-repentis</name>
    <dbReference type="NCBI Taxonomy" id="45151"/>
    <lineage>
        <taxon>Eukaryota</taxon>
        <taxon>Fungi</taxon>
        <taxon>Dikarya</taxon>
        <taxon>Ascomycota</taxon>
        <taxon>Pezizomycotina</taxon>
        <taxon>Dothideomycetes</taxon>
        <taxon>Pleosporomycetidae</taxon>
        <taxon>Pleosporales</taxon>
        <taxon>Pleosporineae</taxon>
        <taxon>Pleosporaceae</taxon>
        <taxon>Pyrenophora</taxon>
    </lineage>
</organism>
<dbReference type="PANTHER" id="PTHR16047">
    <property type="entry name" value="RFWD3 PROTEIN"/>
    <property type="match status" value="1"/>
</dbReference>
<proteinExistence type="predicted"/>
<dbReference type="InterPro" id="IPR037381">
    <property type="entry name" value="RFWD3"/>
</dbReference>
<dbReference type="EMBL" id="NQIK02000003">
    <property type="protein sequence ID" value="KAF7573092.1"/>
    <property type="molecule type" value="Genomic_DNA"/>
</dbReference>
<evidence type="ECO:0000313" key="4">
    <source>
        <dbReference type="EMBL" id="KAI1516556.1"/>
    </source>
</evidence>
<dbReference type="Pfam" id="PF13639">
    <property type="entry name" value="zf-RING_2"/>
    <property type="match status" value="1"/>
</dbReference>
<dbReference type="PROSITE" id="PS50089">
    <property type="entry name" value="ZF_RING_2"/>
    <property type="match status" value="1"/>
</dbReference>
<dbReference type="GO" id="GO:0016567">
    <property type="term" value="P:protein ubiquitination"/>
    <property type="evidence" value="ECO:0007669"/>
    <property type="project" value="InterPro"/>
</dbReference>
<keyword evidence="3" id="KW-0436">Ligase</keyword>
<dbReference type="SUPFAM" id="SSF57850">
    <property type="entry name" value="RING/U-box"/>
    <property type="match status" value="1"/>
</dbReference>
<reference evidence="3" key="1">
    <citation type="journal article" date="2018" name="BMC Genomics">
        <title>Comparative genomics of the wheat fungal pathogen Pyrenophora tritici-repentis reveals chromosomal variations and genome plasticity.</title>
        <authorList>
            <person name="Moolhuijzen P."/>
            <person name="See P.T."/>
            <person name="Hane J.K."/>
            <person name="Shi G."/>
            <person name="Liu Z."/>
            <person name="Oliver R.P."/>
            <person name="Moffat C.S."/>
        </authorList>
    </citation>
    <scope>NUCLEOTIDE SEQUENCE [LARGE SCALE GENOMIC DNA]</scope>
    <source>
        <strain evidence="3">M4</strain>
    </source>
</reference>
<feature type="domain" description="RING-type" evidence="2">
    <location>
        <begin position="15"/>
        <end position="60"/>
    </location>
</feature>
<keyword evidence="1" id="KW-0479">Metal-binding</keyword>
<dbReference type="Proteomes" id="UP000249757">
    <property type="component" value="Unassembled WGS sequence"/>
</dbReference>
<dbReference type="OMA" id="IWRANAC"/>
<accession>A0A2W1D2W5</accession>
<dbReference type="GO" id="GO:0005634">
    <property type="term" value="C:nucleus"/>
    <property type="evidence" value="ECO:0007669"/>
    <property type="project" value="InterPro"/>
</dbReference>
<dbReference type="PANTHER" id="PTHR16047:SF7">
    <property type="entry name" value="E3 UBIQUITIN-PROTEIN LIGASE RFWD3"/>
    <property type="match status" value="1"/>
</dbReference>
<comment type="caution">
    <text evidence="4">The sequence shown here is derived from an EMBL/GenBank/DDBJ whole genome shotgun (WGS) entry which is preliminary data.</text>
</comment>
<keyword evidence="5" id="KW-1185">Reference proteome</keyword>